<evidence type="ECO:0000256" key="1">
    <source>
        <dbReference type="ARBA" id="ARBA00023015"/>
    </source>
</evidence>
<evidence type="ECO:0000313" key="5">
    <source>
        <dbReference type="EMBL" id="MFE7963638.1"/>
    </source>
</evidence>
<evidence type="ECO:0000313" key="6">
    <source>
        <dbReference type="Proteomes" id="UP001600650"/>
    </source>
</evidence>
<dbReference type="Gene3D" id="1.10.260.40">
    <property type="entry name" value="lambda repressor-like DNA-binding domains"/>
    <property type="match status" value="1"/>
</dbReference>
<dbReference type="InterPro" id="IPR046335">
    <property type="entry name" value="LacI/GalR-like_sensor"/>
</dbReference>
<dbReference type="SUPFAM" id="SSF47413">
    <property type="entry name" value="lambda repressor-like DNA-binding domains"/>
    <property type="match status" value="1"/>
</dbReference>
<dbReference type="Pfam" id="PF13377">
    <property type="entry name" value="Peripla_BP_3"/>
    <property type="match status" value="1"/>
</dbReference>
<dbReference type="PROSITE" id="PS50932">
    <property type="entry name" value="HTH_LACI_2"/>
    <property type="match status" value="1"/>
</dbReference>
<comment type="caution">
    <text evidence="5">The sequence shown here is derived from an EMBL/GenBank/DDBJ whole genome shotgun (WGS) entry which is preliminary data.</text>
</comment>
<sequence>MRPNARRTTLADIAQAAGVSVATVSKVVNGRGDVAPHTRVRVQELLHQHDYLAPVFRHTEAVESPTIEVQFKGSLKSYVAETLEGIVDAAAESGASVVVSKATGAPHWARNLVSAGRRAVIAVTSVYTTAHLNELARSGLPLVVLDPLHLPDSKVHSVGATNFAGGLSATRHLLSLGHRRVAYLGGPAMAVCNQARMHGYRAAMEAEGAPVPDAYVRPGEFTYEAGLAGAAALLDLDEPPTAVFAGNDEIALGVVETARARGLRVPEDLSVVGFDDTSLAQMASPPLTTVRQPLREMGAAALRTALRLANGEKEQSHHIELATELVVRASTGAPRRRDG</sequence>
<dbReference type="InterPro" id="IPR000843">
    <property type="entry name" value="HTH_LacI"/>
</dbReference>
<keyword evidence="1" id="KW-0805">Transcription regulation</keyword>
<accession>A0ABW6JE55</accession>
<evidence type="ECO:0000256" key="3">
    <source>
        <dbReference type="ARBA" id="ARBA00023163"/>
    </source>
</evidence>
<dbReference type="Gene3D" id="3.40.50.2300">
    <property type="match status" value="2"/>
</dbReference>
<dbReference type="PRINTS" id="PR00036">
    <property type="entry name" value="HTHLACI"/>
</dbReference>
<name>A0ABW6JE55_STRCE</name>
<reference evidence="5 6" key="1">
    <citation type="submission" date="2024-09" db="EMBL/GenBank/DDBJ databases">
        <title>The Natural Products Discovery Center: Release of the First 8490 Sequenced Strains for Exploring Actinobacteria Biosynthetic Diversity.</title>
        <authorList>
            <person name="Kalkreuter E."/>
            <person name="Kautsar S.A."/>
            <person name="Yang D."/>
            <person name="Bader C.D."/>
            <person name="Teijaro C.N."/>
            <person name="Fluegel L."/>
            <person name="Davis C.M."/>
            <person name="Simpson J.R."/>
            <person name="Lauterbach L."/>
            <person name="Steele A.D."/>
            <person name="Gui C."/>
            <person name="Meng S."/>
            <person name="Li G."/>
            <person name="Viehrig K."/>
            <person name="Ye F."/>
            <person name="Su P."/>
            <person name="Kiefer A.F."/>
            <person name="Nichols A."/>
            <person name="Cepeda A.J."/>
            <person name="Yan W."/>
            <person name="Fan B."/>
            <person name="Jiang Y."/>
            <person name="Adhikari A."/>
            <person name="Zheng C.-J."/>
            <person name="Schuster L."/>
            <person name="Cowan T.M."/>
            <person name="Smanski M.J."/>
            <person name="Chevrette M.G."/>
            <person name="De Carvalho L.P.S."/>
            <person name="Shen B."/>
        </authorList>
    </citation>
    <scope>NUCLEOTIDE SEQUENCE [LARGE SCALE GENOMIC DNA]</scope>
    <source>
        <strain evidence="5 6">NPDC057399</strain>
    </source>
</reference>
<dbReference type="CDD" id="cd01392">
    <property type="entry name" value="HTH_LacI"/>
    <property type="match status" value="1"/>
</dbReference>
<evidence type="ECO:0000256" key="2">
    <source>
        <dbReference type="ARBA" id="ARBA00023125"/>
    </source>
</evidence>
<dbReference type="InterPro" id="IPR010982">
    <property type="entry name" value="Lambda_DNA-bd_dom_sf"/>
</dbReference>
<dbReference type="GO" id="GO:0003677">
    <property type="term" value="F:DNA binding"/>
    <property type="evidence" value="ECO:0007669"/>
    <property type="project" value="UniProtKB-KW"/>
</dbReference>
<dbReference type="RefSeq" id="WP_254585992.1">
    <property type="nucleotide sequence ID" value="NZ_JBHVBU010000024.1"/>
</dbReference>
<dbReference type="SMART" id="SM00354">
    <property type="entry name" value="HTH_LACI"/>
    <property type="match status" value="1"/>
</dbReference>
<dbReference type="PROSITE" id="PS00356">
    <property type="entry name" value="HTH_LACI_1"/>
    <property type="match status" value="1"/>
</dbReference>
<dbReference type="SUPFAM" id="SSF53822">
    <property type="entry name" value="Periplasmic binding protein-like I"/>
    <property type="match status" value="1"/>
</dbReference>
<keyword evidence="6" id="KW-1185">Reference proteome</keyword>
<dbReference type="EMBL" id="JBHVBU010000024">
    <property type="protein sequence ID" value="MFE7963638.1"/>
    <property type="molecule type" value="Genomic_DNA"/>
</dbReference>
<evidence type="ECO:0000259" key="4">
    <source>
        <dbReference type="PROSITE" id="PS50932"/>
    </source>
</evidence>
<dbReference type="PANTHER" id="PTHR30146:SF153">
    <property type="entry name" value="LACTOSE OPERON REPRESSOR"/>
    <property type="match status" value="1"/>
</dbReference>
<dbReference type="InterPro" id="IPR028082">
    <property type="entry name" value="Peripla_BP_I"/>
</dbReference>
<organism evidence="5 6">
    <name type="scientific">Streptomyces cellulosae</name>
    <dbReference type="NCBI Taxonomy" id="1968"/>
    <lineage>
        <taxon>Bacteria</taxon>
        <taxon>Bacillati</taxon>
        <taxon>Actinomycetota</taxon>
        <taxon>Actinomycetes</taxon>
        <taxon>Kitasatosporales</taxon>
        <taxon>Streptomycetaceae</taxon>
        <taxon>Streptomyces</taxon>
    </lineage>
</organism>
<dbReference type="Proteomes" id="UP001600650">
    <property type="component" value="Unassembled WGS sequence"/>
</dbReference>
<protein>
    <submittedName>
        <fullName evidence="5">LacI family DNA-binding transcriptional regulator</fullName>
    </submittedName>
</protein>
<keyword evidence="2 5" id="KW-0238">DNA-binding</keyword>
<feature type="domain" description="HTH lacI-type" evidence="4">
    <location>
        <begin position="8"/>
        <end position="51"/>
    </location>
</feature>
<dbReference type="PANTHER" id="PTHR30146">
    <property type="entry name" value="LACI-RELATED TRANSCRIPTIONAL REPRESSOR"/>
    <property type="match status" value="1"/>
</dbReference>
<dbReference type="Pfam" id="PF00356">
    <property type="entry name" value="LacI"/>
    <property type="match status" value="1"/>
</dbReference>
<proteinExistence type="predicted"/>
<keyword evidence="3" id="KW-0804">Transcription</keyword>
<gene>
    <name evidence="5" type="ORF">ACFU0X_11375</name>
</gene>